<evidence type="ECO:0000313" key="2">
    <source>
        <dbReference type="Proteomes" id="UP000256679"/>
    </source>
</evidence>
<accession>A0A3D8PAM7</accession>
<comment type="caution">
    <text evidence="1">The sequence shown here is derived from an EMBL/GenBank/DDBJ whole genome shotgun (WGS) entry which is preliminary data.</text>
</comment>
<dbReference type="InterPro" id="IPR001387">
    <property type="entry name" value="Cro/C1-type_HTH"/>
</dbReference>
<protein>
    <recommendedName>
        <fullName evidence="3">Homeodomain-like domain-containing protein</fullName>
    </recommendedName>
</protein>
<dbReference type="AlphaFoldDB" id="A0A3D8PAM7"/>
<reference evidence="1 2" key="1">
    <citation type="submission" date="2018-05" db="EMBL/GenBank/DDBJ databases">
        <title>Whole genome sequencing of Paracoccus thiocyanatus SST.</title>
        <authorList>
            <person name="Ghosh W."/>
            <person name="Rameez M.J."/>
            <person name="Roy C."/>
        </authorList>
    </citation>
    <scope>NUCLEOTIDE SEQUENCE [LARGE SCALE GENOMIC DNA]</scope>
    <source>
        <strain evidence="1 2">SST</strain>
    </source>
</reference>
<dbReference type="CDD" id="cd00093">
    <property type="entry name" value="HTH_XRE"/>
    <property type="match status" value="1"/>
</dbReference>
<gene>
    <name evidence="1" type="ORF">DIE28_09995</name>
</gene>
<proteinExistence type="predicted"/>
<dbReference type="Pfam" id="PF13384">
    <property type="entry name" value="HTH_23"/>
    <property type="match status" value="1"/>
</dbReference>
<sequence length="163" mass="18637">MWTAMRSAGVVPGTVAETWAAYQVHEARSDARCAFCWDYTPWQWEEAWRSALEWLLDNLPSPTVEGITARLAWLEHRANQDMAPDPKRERMLVAALQADFAAFVQTGQTESHPPRQRTAQRRATVQDLLRTMPGLSDREIARRAGCSPQTVGNWRRKMTEVDQ</sequence>
<keyword evidence="2" id="KW-1185">Reference proteome</keyword>
<evidence type="ECO:0008006" key="3">
    <source>
        <dbReference type="Google" id="ProtNLM"/>
    </source>
</evidence>
<dbReference type="EMBL" id="QFCQ01000049">
    <property type="protein sequence ID" value="RDW13120.1"/>
    <property type="molecule type" value="Genomic_DNA"/>
</dbReference>
<name>A0A3D8PAM7_9RHOB</name>
<dbReference type="Proteomes" id="UP000256679">
    <property type="component" value="Unassembled WGS sequence"/>
</dbReference>
<organism evidence="1 2">
    <name type="scientific">Paracoccus thiocyanatus</name>
    <dbReference type="NCBI Taxonomy" id="34006"/>
    <lineage>
        <taxon>Bacteria</taxon>
        <taxon>Pseudomonadati</taxon>
        <taxon>Pseudomonadota</taxon>
        <taxon>Alphaproteobacteria</taxon>
        <taxon>Rhodobacterales</taxon>
        <taxon>Paracoccaceae</taxon>
        <taxon>Paracoccus</taxon>
    </lineage>
</organism>
<evidence type="ECO:0000313" key="1">
    <source>
        <dbReference type="EMBL" id="RDW13120.1"/>
    </source>
</evidence>